<feature type="compositionally biased region" description="Basic and acidic residues" evidence="3">
    <location>
        <begin position="38"/>
        <end position="47"/>
    </location>
</feature>
<dbReference type="GO" id="GO:0003729">
    <property type="term" value="F:mRNA binding"/>
    <property type="evidence" value="ECO:0007669"/>
    <property type="project" value="TreeGrafter"/>
</dbReference>
<keyword evidence="1" id="KW-0677">Repeat</keyword>
<feature type="compositionally biased region" description="Gly residues" evidence="3">
    <location>
        <begin position="75"/>
        <end position="87"/>
    </location>
</feature>
<protein>
    <submittedName>
        <fullName evidence="4">Uncharacterized protein</fullName>
    </submittedName>
</protein>
<dbReference type="InterPro" id="IPR012677">
    <property type="entry name" value="Nucleotide-bd_a/b_plait_sf"/>
</dbReference>
<dbReference type="InterPro" id="IPR035979">
    <property type="entry name" value="RBD_domain_sf"/>
</dbReference>
<feature type="region of interest" description="Disordered" evidence="3">
    <location>
        <begin position="126"/>
        <end position="148"/>
    </location>
</feature>
<evidence type="ECO:0000313" key="4">
    <source>
        <dbReference type="EMBL" id="KAK0171663.1"/>
    </source>
</evidence>
<feature type="region of interest" description="Disordered" evidence="3">
    <location>
        <begin position="38"/>
        <end position="87"/>
    </location>
</feature>
<dbReference type="EMBL" id="JAQQBS010000002">
    <property type="protein sequence ID" value="KAK0171663.1"/>
    <property type="molecule type" value="Genomic_DNA"/>
</dbReference>
<evidence type="ECO:0000313" key="5">
    <source>
        <dbReference type="Proteomes" id="UP001168990"/>
    </source>
</evidence>
<reference evidence="4" key="2">
    <citation type="submission" date="2023-03" db="EMBL/GenBank/DDBJ databases">
        <authorList>
            <person name="Inwood S.N."/>
            <person name="Skelly J.G."/>
            <person name="Guhlin J."/>
            <person name="Harrop T.W.R."/>
            <person name="Goldson S.G."/>
            <person name="Dearden P.K."/>
        </authorList>
    </citation>
    <scope>NUCLEOTIDE SEQUENCE</scope>
    <source>
        <strain evidence="4">Irish</strain>
        <tissue evidence="4">Whole body</tissue>
    </source>
</reference>
<dbReference type="Proteomes" id="UP001168990">
    <property type="component" value="Unassembled WGS sequence"/>
</dbReference>
<name>A0AA39FLD4_9HYME</name>
<comment type="caution">
    <text evidence="4">The sequence shown here is derived from an EMBL/GenBank/DDBJ whole genome shotgun (WGS) entry which is preliminary data.</text>
</comment>
<keyword evidence="2" id="KW-0694">RNA-binding</keyword>
<feature type="region of interest" description="Disordered" evidence="3">
    <location>
        <begin position="176"/>
        <end position="212"/>
    </location>
</feature>
<dbReference type="AlphaFoldDB" id="A0AA39FLD4"/>
<dbReference type="PANTHER" id="PTHR48032">
    <property type="entry name" value="RNA-BINDING PROTEIN MUSASHI HOMOLOG RBP6"/>
    <property type="match status" value="1"/>
</dbReference>
<gene>
    <name evidence="4" type="ORF">PV328_005086</name>
</gene>
<accession>A0AA39FLD4</accession>
<proteinExistence type="predicted"/>
<dbReference type="GO" id="GO:0006417">
    <property type="term" value="P:regulation of translation"/>
    <property type="evidence" value="ECO:0007669"/>
    <property type="project" value="TreeGrafter"/>
</dbReference>
<sequence>MYHVWTTGFGFLSFEDEDAVDRCVAEHFVNLNGKQVEIKRAEPRDSSSKMNDSHQGQWGPPQQGGPPMGMAGSMGPMGGPNGQMGGPMMGGPMGPPGNMMQQYQGWGTTPQSGGYAGYSTQYNAQGWGAPPGPPQQQQIPPPPPHQWGSSYNVQPAAATQGYGSYGPRYGSTNLTTVPAVPGTNDNFSTGGPQRGSYTAASSNMSKYHPYGR</sequence>
<evidence type="ECO:0000256" key="3">
    <source>
        <dbReference type="SAM" id="MobiDB-lite"/>
    </source>
</evidence>
<keyword evidence="5" id="KW-1185">Reference proteome</keyword>
<evidence type="ECO:0000256" key="2">
    <source>
        <dbReference type="ARBA" id="ARBA00022884"/>
    </source>
</evidence>
<feature type="compositionally biased region" description="Pro residues" evidence="3">
    <location>
        <begin position="130"/>
        <end position="145"/>
    </location>
</feature>
<dbReference type="SUPFAM" id="SSF54928">
    <property type="entry name" value="RNA-binding domain, RBD"/>
    <property type="match status" value="1"/>
</dbReference>
<reference evidence="4" key="1">
    <citation type="journal article" date="2023" name="bioRxiv">
        <title>Scaffold-level genome assemblies of two parasitoid biocontrol wasps reveal the parthenogenesis mechanism and an associated novel virus.</title>
        <authorList>
            <person name="Inwood S."/>
            <person name="Skelly J."/>
            <person name="Guhlin J."/>
            <person name="Harrop T."/>
            <person name="Goldson S."/>
            <person name="Dearden P."/>
        </authorList>
    </citation>
    <scope>NUCLEOTIDE SEQUENCE</scope>
    <source>
        <strain evidence="4">Irish</strain>
        <tissue evidence="4">Whole body</tissue>
    </source>
</reference>
<dbReference type="Gene3D" id="3.30.70.330">
    <property type="match status" value="1"/>
</dbReference>
<dbReference type="PANTHER" id="PTHR48032:SF6">
    <property type="entry name" value="RNA-BINDING (RRM_RBD_RNP MOTIFS) FAMILY PROTEIN"/>
    <property type="match status" value="1"/>
</dbReference>
<organism evidence="4 5">
    <name type="scientific">Microctonus aethiopoides</name>
    <dbReference type="NCBI Taxonomy" id="144406"/>
    <lineage>
        <taxon>Eukaryota</taxon>
        <taxon>Metazoa</taxon>
        <taxon>Ecdysozoa</taxon>
        <taxon>Arthropoda</taxon>
        <taxon>Hexapoda</taxon>
        <taxon>Insecta</taxon>
        <taxon>Pterygota</taxon>
        <taxon>Neoptera</taxon>
        <taxon>Endopterygota</taxon>
        <taxon>Hymenoptera</taxon>
        <taxon>Apocrita</taxon>
        <taxon>Ichneumonoidea</taxon>
        <taxon>Braconidae</taxon>
        <taxon>Euphorinae</taxon>
        <taxon>Microctonus</taxon>
    </lineage>
</organism>
<evidence type="ECO:0000256" key="1">
    <source>
        <dbReference type="ARBA" id="ARBA00022737"/>
    </source>
</evidence>
<feature type="compositionally biased region" description="Polar residues" evidence="3">
    <location>
        <begin position="183"/>
        <end position="205"/>
    </location>
</feature>